<dbReference type="EMBL" id="FZPH01000006">
    <property type="protein sequence ID" value="SNT45797.1"/>
    <property type="molecule type" value="Genomic_DNA"/>
</dbReference>
<evidence type="ECO:0000313" key="2">
    <source>
        <dbReference type="Proteomes" id="UP000198362"/>
    </source>
</evidence>
<sequence>MATWNVGPFDNDEAVEWCDNLRRLAPNERSEFVERTLADAVRRPTELSDRGASEVVAAAATVLQLLTGIADPTTPYAPVFLACTGDITPTPHLRELARAALRVVMADQSAFRARWADDVEEDSALETLDRIHRALAGD</sequence>
<dbReference type="InterPro" id="IPR025355">
    <property type="entry name" value="DUF4259"/>
</dbReference>
<dbReference type="Proteomes" id="UP000198362">
    <property type="component" value="Unassembled WGS sequence"/>
</dbReference>
<organism evidence="1 2">
    <name type="scientific">Asanoa hainanensis</name>
    <dbReference type="NCBI Taxonomy" id="560556"/>
    <lineage>
        <taxon>Bacteria</taxon>
        <taxon>Bacillati</taxon>
        <taxon>Actinomycetota</taxon>
        <taxon>Actinomycetes</taxon>
        <taxon>Micromonosporales</taxon>
        <taxon>Micromonosporaceae</taxon>
        <taxon>Asanoa</taxon>
    </lineage>
</organism>
<dbReference type="RefSeq" id="WP_089250088.1">
    <property type="nucleotide sequence ID" value="NZ_FZPH01000006.1"/>
</dbReference>
<evidence type="ECO:0008006" key="3">
    <source>
        <dbReference type="Google" id="ProtNLM"/>
    </source>
</evidence>
<dbReference type="AlphaFoldDB" id="A0A239MSJ6"/>
<accession>A0A239MSJ6</accession>
<gene>
    <name evidence="1" type="ORF">SAMN05421812_106289</name>
</gene>
<proteinExistence type="predicted"/>
<protein>
    <recommendedName>
        <fullName evidence="3">DUF4259 domain-containing protein</fullName>
    </recommendedName>
</protein>
<name>A0A239MSJ6_9ACTN</name>
<evidence type="ECO:0000313" key="1">
    <source>
        <dbReference type="EMBL" id="SNT45797.1"/>
    </source>
</evidence>
<reference evidence="1 2" key="1">
    <citation type="submission" date="2017-06" db="EMBL/GenBank/DDBJ databases">
        <authorList>
            <person name="Kim H.J."/>
            <person name="Triplett B.A."/>
        </authorList>
    </citation>
    <scope>NUCLEOTIDE SEQUENCE [LARGE SCALE GENOMIC DNA]</scope>
    <source>
        <strain evidence="1 2">CGMCC 4.5593</strain>
    </source>
</reference>
<dbReference type="OrthoDB" id="73183at2"/>
<dbReference type="Pfam" id="PF14078">
    <property type="entry name" value="DUF4259"/>
    <property type="match status" value="1"/>
</dbReference>
<keyword evidence="2" id="KW-1185">Reference proteome</keyword>